<dbReference type="InterPro" id="IPR011356">
    <property type="entry name" value="Leucine_aapep/pepB"/>
</dbReference>
<dbReference type="PANTHER" id="PTHR11963">
    <property type="entry name" value="LEUCINE AMINOPEPTIDASE-RELATED"/>
    <property type="match status" value="1"/>
</dbReference>
<evidence type="ECO:0000256" key="2">
    <source>
        <dbReference type="ARBA" id="ARBA00022438"/>
    </source>
</evidence>
<dbReference type="PROSITE" id="PS00631">
    <property type="entry name" value="CYTOSOL_AP"/>
    <property type="match status" value="1"/>
</dbReference>
<accession>A0A9X4RUM3</accession>
<dbReference type="RefSeq" id="WP_304420370.1">
    <property type="nucleotide sequence ID" value="NZ_JANCMU010000002.1"/>
</dbReference>
<evidence type="ECO:0000256" key="1">
    <source>
        <dbReference type="ARBA" id="ARBA00009528"/>
    </source>
</evidence>
<evidence type="ECO:0000256" key="4">
    <source>
        <dbReference type="ARBA" id="ARBA00022801"/>
    </source>
</evidence>
<organism evidence="7 8">
    <name type="scientific">Profundicola chukchiensis</name>
    <dbReference type="NCBI Taxonomy" id="2961959"/>
    <lineage>
        <taxon>Bacteria</taxon>
        <taxon>Pseudomonadati</taxon>
        <taxon>Bacteroidota</taxon>
        <taxon>Flavobacteriia</taxon>
        <taxon>Flavobacteriales</taxon>
        <taxon>Weeksellaceae</taxon>
        <taxon>Profundicola</taxon>
    </lineage>
</organism>
<dbReference type="EMBL" id="JANCMU010000002">
    <property type="protein sequence ID" value="MDG4945811.1"/>
    <property type="molecule type" value="Genomic_DNA"/>
</dbReference>
<dbReference type="Proteomes" id="UP001152599">
    <property type="component" value="Unassembled WGS sequence"/>
</dbReference>
<keyword evidence="2 7" id="KW-0031">Aminopeptidase</keyword>
<evidence type="ECO:0000256" key="5">
    <source>
        <dbReference type="ARBA" id="ARBA00023211"/>
    </source>
</evidence>
<dbReference type="Pfam" id="PF00883">
    <property type="entry name" value="Peptidase_M17"/>
    <property type="match status" value="1"/>
</dbReference>
<dbReference type="GO" id="GO:0070006">
    <property type="term" value="F:metalloaminopeptidase activity"/>
    <property type="evidence" value="ECO:0007669"/>
    <property type="project" value="InterPro"/>
</dbReference>
<feature type="domain" description="Cytosol aminopeptidase" evidence="6">
    <location>
        <begin position="322"/>
        <end position="329"/>
    </location>
</feature>
<dbReference type="PANTHER" id="PTHR11963:SF23">
    <property type="entry name" value="CYTOSOL AMINOPEPTIDASE"/>
    <property type="match status" value="1"/>
</dbReference>
<keyword evidence="5" id="KW-0464">Manganese</keyword>
<dbReference type="GO" id="GO:0006508">
    <property type="term" value="P:proteolysis"/>
    <property type="evidence" value="ECO:0007669"/>
    <property type="project" value="UniProtKB-KW"/>
</dbReference>
<dbReference type="PRINTS" id="PR00481">
    <property type="entry name" value="LAMNOPPTDASE"/>
</dbReference>
<keyword evidence="8" id="KW-1185">Reference proteome</keyword>
<evidence type="ECO:0000256" key="3">
    <source>
        <dbReference type="ARBA" id="ARBA00022670"/>
    </source>
</evidence>
<name>A0A9X4RUM3_9FLAO</name>
<dbReference type="InterPro" id="IPR000819">
    <property type="entry name" value="Peptidase_M17_C"/>
</dbReference>
<evidence type="ECO:0000313" key="8">
    <source>
        <dbReference type="Proteomes" id="UP001152599"/>
    </source>
</evidence>
<keyword evidence="4" id="KW-0378">Hydrolase</keyword>
<sequence length="474" mass="52787">MNPIQQIKSYDFSQTSIVFVTEAEKSKVAEKYDLNIPFFKAKKNETQLIEKNSKMCFLVGLEDEKELGKLKNIVKKFSHQNKENIEAENISIVFPESLNDQQIKHLMIGLFEGTYKINVGKDDKTFALWNENVNLSLYQPNTKFNLDDLGLEARYLVEGKFMGMDLLNLPPNQKNSEILADFVTEFAENLGLKLTILNKKECKKEGLSSFLSVNQGSAYEPAFMILEYRPKNAKKTIGIVGKCITFDTGGISIKPSENMHYMKSDMGGATTVLGTLLSAVKLQLDQNIVAILPATDNAVDKNSYLPGDVIDSYAGKTIEVINTDAEGRMTLADGLAYLNDKYNPDVLLDIATLTGSAVRTLGHKAAAMLTVSDEISETMSKLGNEIGEKVWRLPLWDEYLEDLKSDVADLKHISLAPLSDVIYAGKFLEQFTNEHPNWVHLDIAGVAFGNNDYSKDKSATGYGVELLINFIKSI</sequence>
<dbReference type="GO" id="GO:0005737">
    <property type="term" value="C:cytoplasm"/>
    <property type="evidence" value="ECO:0007669"/>
    <property type="project" value="InterPro"/>
</dbReference>
<dbReference type="SUPFAM" id="SSF53187">
    <property type="entry name" value="Zn-dependent exopeptidases"/>
    <property type="match status" value="1"/>
</dbReference>
<gene>
    <name evidence="7" type="ORF">NMK71_05245</name>
</gene>
<dbReference type="Gene3D" id="3.40.630.10">
    <property type="entry name" value="Zn peptidases"/>
    <property type="match status" value="1"/>
</dbReference>
<evidence type="ECO:0000313" key="7">
    <source>
        <dbReference type="EMBL" id="MDG4945811.1"/>
    </source>
</evidence>
<dbReference type="AlphaFoldDB" id="A0A9X4RUM3"/>
<comment type="similarity">
    <text evidence="1">Belongs to the peptidase M17 family.</text>
</comment>
<dbReference type="GO" id="GO:0030145">
    <property type="term" value="F:manganese ion binding"/>
    <property type="evidence" value="ECO:0007669"/>
    <property type="project" value="InterPro"/>
</dbReference>
<keyword evidence="3" id="KW-0645">Protease</keyword>
<protein>
    <submittedName>
        <fullName evidence="7">Leucyl aminopeptidase family protein</fullName>
    </submittedName>
</protein>
<evidence type="ECO:0000259" key="6">
    <source>
        <dbReference type="PROSITE" id="PS00631"/>
    </source>
</evidence>
<comment type="caution">
    <text evidence="7">The sequence shown here is derived from an EMBL/GenBank/DDBJ whole genome shotgun (WGS) entry which is preliminary data.</text>
</comment>
<dbReference type="CDD" id="cd00433">
    <property type="entry name" value="Peptidase_M17"/>
    <property type="match status" value="1"/>
</dbReference>
<reference evidence="7" key="1">
    <citation type="submission" date="2022-07" db="EMBL/GenBank/DDBJ databases">
        <title>Description and genome-wide analysis of Profundicola chukchiensis gen. nov., sp. nov., marine bacteria isolated from bottom sediments of the Chukchi Sea.</title>
        <authorList>
            <person name="Romanenko L."/>
            <person name="Otstavnykh N."/>
            <person name="Kurilenko V."/>
            <person name="Eremeev V."/>
            <person name="Velansky P."/>
            <person name="Mikhailov V."/>
            <person name="Isaeva M."/>
        </authorList>
    </citation>
    <scope>NUCLEOTIDE SEQUENCE</scope>
    <source>
        <strain evidence="7">KMM 9713</strain>
    </source>
</reference>
<proteinExistence type="inferred from homology"/>